<dbReference type="Proteomes" id="UP000829685">
    <property type="component" value="Unassembled WGS sequence"/>
</dbReference>
<dbReference type="InterPro" id="IPR015424">
    <property type="entry name" value="PyrdxlP-dep_Trfase"/>
</dbReference>
<dbReference type="Pfam" id="PF00155">
    <property type="entry name" value="Aminotran_1_2"/>
    <property type="match status" value="1"/>
</dbReference>
<dbReference type="CDD" id="cd00609">
    <property type="entry name" value="AAT_like"/>
    <property type="match status" value="1"/>
</dbReference>
<accession>A0A9P9WXQ7</accession>
<dbReference type="InterPro" id="IPR004839">
    <property type="entry name" value="Aminotransferase_I/II_large"/>
</dbReference>
<dbReference type="AlphaFoldDB" id="A0A9P9WXQ7"/>
<reference evidence="2" key="1">
    <citation type="submission" date="2021-03" db="EMBL/GenBank/DDBJ databases">
        <title>Revisited historic fungal species revealed as producer of novel bioactive compounds through whole genome sequencing and comparative genomics.</title>
        <authorList>
            <person name="Vignolle G.A."/>
            <person name="Hochenegger N."/>
            <person name="Mach R.L."/>
            <person name="Mach-Aigner A.R."/>
            <person name="Javad Rahimi M."/>
            <person name="Salim K.A."/>
            <person name="Chan C.M."/>
            <person name="Lim L.B.L."/>
            <person name="Cai F."/>
            <person name="Druzhinina I.S."/>
            <person name="U'Ren J.M."/>
            <person name="Derntl C."/>
        </authorList>
    </citation>
    <scope>NUCLEOTIDE SEQUENCE</scope>
    <source>
        <strain evidence="2">TUCIM 5799</strain>
    </source>
</reference>
<evidence type="ECO:0000259" key="1">
    <source>
        <dbReference type="Pfam" id="PF00155"/>
    </source>
</evidence>
<dbReference type="PANTHER" id="PTHR42858:SF1">
    <property type="entry name" value="LD15494P"/>
    <property type="match status" value="1"/>
</dbReference>
<dbReference type="Gene3D" id="3.40.640.10">
    <property type="entry name" value="Type I PLP-dependent aspartate aminotransferase-like (Major domain)"/>
    <property type="match status" value="1"/>
</dbReference>
<dbReference type="Gene3D" id="3.90.1150.10">
    <property type="entry name" value="Aspartate Aminotransferase, domain 1"/>
    <property type="match status" value="1"/>
</dbReference>
<dbReference type="GO" id="GO:0030170">
    <property type="term" value="F:pyridoxal phosphate binding"/>
    <property type="evidence" value="ECO:0007669"/>
    <property type="project" value="InterPro"/>
</dbReference>
<dbReference type="SUPFAM" id="SSF53383">
    <property type="entry name" value="PLP-dependent transferases"/>
    <property type="match status" value="1"/>
</dbReference>
<proteinExistence type="predicted"/>
<dbReference type="PANTHER" id="PTHR42858">
    <property type="entry name" value="AMINOTRANSFERASE"/>
    <property type="match status" value="1"/>
</dbReference>
<keyword evidence="3" id="KW-1185">Reference proteome</keyword>
<feature type="domain" description="Aminotransferase class I/classII large" evidence="1">
    <location>
        <begin position="41"/>
        <end position="411"/>
    </location>
</feature>
<dbReference type="GO" id="GO:0047536">
    <property type="term" value="F:2-aminoadipate transaminase activity"/>
    <property type="evidence" value="ECO:0007669"/>
    <property type="project" value="TreeGrafter"/>
</dbReference>
<organism evidence="2 3">
    <name type="scientific">Neoarthrinium moseri</name>
    <dbReference type="NCBI Taxonomy" id="1658444"/>
    <lineage>
        <taxon>Eukaryota</taxon>
        <taxon>Fungi</taxon>
        <taxon>Dikarya</taxon>
        <taxon>Ascomycota</taxon>
        <taxon>Pezizomycotina</taxon>
        <taxon>Sordariomycetes</taxon>
        <taxon>Xylariomycetidae</taxon>
        <taxon>Amphisphaeriales</taxon>
        <taxon>Apiosporaceae</taxon>
        <taxon>Neoarthrinium</taxon>
    </lineage>
</organism>
<evidence type="ECO:0000313" key="3">
    <source>
        <dbReference type="Proteomes" id="UP000829685"/>
    </source>
</evidence>
<evidence type="ECO:0000313" key="2">
    <source>
        <dbReference type="EMBL" id="KAI1881033.1"/>
    </source>
</evidence>
<dbReference type="InterPro" id="IPR015421">
    <property type="entry name" value="PyrdxlP-dep_Trfase_major"/>
</dbReference>
<comment type="caution">
    <text evidence="2">The sequence shown here is derived from an EMBL/GenBank/DDBJ whole genome shotgun (WGS) entry which is preliminary data.</text>
</comment>
<name>A0A9P9WXQ7_9PEZI</name>
<dbReference type="EMBL" id="JAFIMR010000002">
    <property type="protein sequence ID" value="KAI1881033.1"/>
    <property type="molecule type" value="Genomic_DNA"/>
</dbReference>
<gene>
    <name evidence="2" type="ORF">JX265_001273</name>
</gene>
<sequence length="474" mass="51529">MVLKYSVPREHINLQGGWPTPRLHPAAALEQASARLFSGPDIQQLLRYGPGQGVPALRENLAAWLTEEYQPSAGPISPDRVLVTNGASNGLATILQKFADPGYTRTIWMVEPAYHLAAPIFRDAGFAGRIRGVPEGEAGVDFEYLRAALREVERDLVLFGGGPPPGKSPENGYPKIYRHVLYMVPTFSNPSGRTMSLNDRTELVRIAREFDVLLVTDDVYDVLRWCPETDCGCFGTGAHLASPPRLVDVDRLLPGQAPFGHAVSNGSFSKIVAPGVRVGWMEGTPDFAKTLARVGATSSGGNQAHLASLIIGQLLASGDLQRHLRQVLIPTYRARYYAMVAAIRQLLYPLGVRIVGDDGLTGTSTSAQPAGGFFLYVLFPADGTLPHAAEIQRVALEEFNLRIAPGGLFSVADDGDDGASESRMARRPRAFVNGARLCWAWHEEGELVEGIERLAEALKTARSRRTVLPGRCER</sequence>
<protein>
    <recommendedName>
        <fullName evidence="1">Aminotransferase class I/classII large domain-containing protein</fullName>
    </recommendedName>
</protein>
<dbReference type="InterPro" id="IPR015422">
    <property type="entry name" value="PyrdxlP-dep_Trfase_small"/>
</dbReference>